<reference evidence="1 2" key="1">
    <citation type="submission" date="2013-10" db="EMBL/GenBank/DDBJ databases">
        <title>Whole Genome Shotgun Sequence of Photorhabdus temperata J3.</title>
        <authorList>
            <person name="Park G.-S."/>
            <person name="Hong S.-J."/>
            <person name="Shin J.-H."/>
        </authorList>
    </citation>
    <scope>NUCLEOTIDE SEQUENCE [LARGE SCALE GENOMIC DNA]</scope>
    <source>
        <strain evidence="1 2">J3</strain>
    </source>
</reference>
<comment type="caution">
    <text evidence="1">The sequence shown here is derived from an EMBL/GenBank/DDBJ whole genome shotgun (WGS) entry which is preliminary data.</text>
</comment>
<dbReference type="EMBL" id="AXDT01000141">
    <property type="protein sequence ID" value="ERT12259.1"/>
    <property type="molecule type" value="Genomic_DNA"/>
</dbReference>
<keyword evidence="2" id="KW-1185">Reference proteome</keyword>
<accession>U7QW66</accession>
<organism evidence="1 2">
    <name type="scientific">Photorhabdus temperata J3</name>
    <dbReference type="NCBI Taxonomy" id="1389415"/>
    <lineage>
        <taxon>Bacteria</taxon>
        <taxon>Pseudomonadati</taxon>
        <taxon>Pseudomonadota</taxon>
        <taxon>Gammaproteobacteria</taxon>
        <taxon>Enterobacterales</taxon>
        <taxon>Morganellaceae</taxon>
        <taxon>Photorhabdus</taxon>
    </lineage>
</organism>
<gene>
    <name evidence="1" type="ORF">O185_15085</name>
</gene>
<name>U7QW66_PHOTE</name>
<sequence>MAPAGGKPVYPLETGITDNSDEGVFLTYQIAGV</sequence>
<evidence type="ECO:0000313" key="1">
    <source>
        <dbReference type="EMBL" id="ERT12259.1"/>
    </source>
</evidence>
<dbReference type="Proteomes" id="UP000017133">
    <property type="component" value="Unassembled WGS sequence"/>
</dbReference>
<dbReference type="AlphaFoldDB" id="U7QW66"/>
<evidence type="ECO:0000313" key="2">
    <source>
        <dbReference type="Proteomes" id="UP000017133"/>
    </source>
</evidence>
<proteinExistence type="predicted"/>
<protein>
    <submittedName>
        <fullName evidence="1">Uncharacterized protein</fullName>
    </submittedName>
</protein>